<protein>
    <recommendedName>
        <fullName evidence="4 11">Lipid-A-disaccharide synthase</fullName>
        <ecNumber evidence="3 11">2.4.1.182</ecNumber>
    </recommendedName>
</protein>
<evidence type="ECO:0000256" key="9">
    <source>
        <dbReference type="ARBA" id="ARBA00023098"/>
    </source>
</evidence>
<keyword evidence="9 11" id="KW-0443">Lipid metabolism</keyword>
<evidence type="ECO:0000256" key="2">
    <source>
        <dbReference type="ARBA" id="ARBA00007868"/>
    </source>
</evidence>
<comment type="caution">
    <text evidence="12">The sequence shown here is derived from an EMBL/GenBank/DDBJ whole genome shotgun (WGS) entry which is preliminary data.</text>
</comment>
<keyword evidence="7 11" id="KW-0328">Glycosyltransferase</keyword>
<dbReference type="GO" id="GO:0016020">
    <property type="term" value="C:membrane"/>
    <property type="evidence" value="ECO:0007669"/>
    <property type="project" value="GOC"/>
</dbReference>
<dbReference type="GO" id="GO:0005543">
    <property type="term" value="F:phospholipid binding"/>
    <property type="evidence" value="ECO:0007669"/>
    <property type="project" value="TreeGrafter"/>
</dbReference>
<keyword evidence="6 11" id="KW-0441">Lipid A biosynthesis</keyword>
<evidence type="ECO:0000313" key="12">
    <source>
        <dbReference type="EMBL" id="PCI80100.1"/>
    </source>
</evidence>
<evidence type="ECO:0000313" key="13">
    <source>
        <dbReference type="Proteomes" id="UP000218767"/>
    </source>
</evidence>
<comment type="function">
    <text evidence="1 11">Condensation of UDP-2,3-diacylglucosamine and 2,3-diacylglucosamine-1-phosphate to form lipid A disaccharide, a precursor of lipid A, a phosphorylated glycolipid that anchors the lipopolysaccharide to the outer membrane of the cell.</text>
</comment>
<comment type="pathway">
    <text evidence="11">Bacterial outer membrane biogenesis; LPS lipid A biosynthesis.</text>
</comment>
<dbReference type="Proteomes" id="UP000218767">
    <property type="component" value="Unassembled WGS sequence"/>
</dbReference>
<evidence type="ECO:0000256" key="5">
    <source>
        <dbReference type="ARBA" id="ARBA00022516"/>
    </source>
</evidence>
<dbReference type="NCBIfam" id="TIGR00215">
    <property type="entry name" value="lpxB"/>
    <property type="match status" value="1"/>
</dbReference>
<organism evidence="12 13">
    <name type="scientific">SAR86 cluster bacterium</name>
    <dbReference type="NCBI Taxonomy" id="2030880"/>
    <lineage>
        <taxon>Bacteria</taxon>
        <taxon>Pseudomonadati</taxon>
        <taxon>Pseudomonadota</taxon>
        <taxon>Gammaproteobacteria</taxon>
        <taxon>SAR86 cluster</taxon>
    </lineage>
</organism>
<accession>A0A2A4XC07</accession>
<keyword evidence="5 11" id="KW-0444">Lipid biosynthesis</keyword>
<evidence type="ECO:0000256" key="3">
    <source>
        <dbReference type="ARBA" id="ARBA00012687"/>
    </source>
</evidence>
<gene>
    <name evidence="11" type="primary">lpxB</name>
    <name evidence="12" type="ORF">COB20_03670</name>
</gene>
<evidence type="ECO:0000256" key="8">
    <source>
        <dbReference type="ARBA" id="ARBA00022679"/>
    </source>
</evidence>
<comment type="catalytic activity">
    <reaction evidence="10 11">
        <text>a lipid X + a UDP-2-N,3-O-bis[(3R)-3-hydroxyacyl]-alpha-D-glucosamine = a lipid A disaccharide + UDP + H(+)</text>
        <dbReference type="Rhea" id="RHEA:67828"/>
        <dbReference type="ChEBI" id="CHEBI:15378"/>
        <dbReference type="ChEBI" id="CHEBI:58223"/>
        <dbReference type="ChEBI" id="CHEBI:137748"/>
        <dbReference type="ChEBI" id="CHEBI:176338"/>
        <dbReference type="ChEBI" id="CHEBI:176343"/>
        <dbReference type="EC" id="2.4.1.182"/>
    </reaction>
</comment>
<dbReference type="EC" id="2.4.1.182" evidence="3 11"/>
<name>A0A2A4XC07_9GAMM</name>
<keyword evidence="8 11" id="KW-0808">Transferase</keyword>
<sequence length="386" mass="42433">MSNAPLIGIVAGEKSGDILGAGLISALRKKYPDVEFAGIGGPDMIALGFNSLAEMERLSVMGFVEPLGRLPELFALKKRLRKFFAERRPLVFIGIDNPDFNLRLEEELKIDNIKTVHYVSPSLWAYREKRIHKVKRAVDLMLTLFPFETAVYTEHGVEVKCVGHPLADTIGFDDKKLSSREQFSLNPDDAVVALMPGSRSGEIKRLAPVFLAAAVESLAECPQLKFLIPTSSAANKAQIDALLREESIIRGERFILVDDSHAAISAADLVVLSSGTATLEALLLRRPMIVGYKLAAITFAIASRLVKIPYVALPNLLAGRQLVPEYIQHSLTVDKIREGIVRHMTGTEDHEALMQEFERIHKSLRLDASSQAAEAVASLIEKGSSQ</sequence>
<dbReference type="Pfam" id="PF02684">
    <property type="entry name" value="LpxB"/>
    <property type="match status" value="1"/>
</dbReference>
<evidence type="ECO:0000256" key="10">
    <source>
        <dbReference type="ARBA" id="ARBA00048975"/>
    </source>
</evidence>
<reference evidence="13" key="1">
    <citation type="submission" date="2017-08" db="EMBL/GenBank/DDBJ databases">
        <title>A dynamic microbial community with high functional redundancy inhabits the cold, oxic subseafloor aquifer.</title>
        <authorList>
            <person name="Tully B.J."/>
            <person name="Wheat C.G."/>
            <person name="Glazer B.T."/>
            <person name="Huber J.A."/>
        </authorList>
    </citation>
    <scope>NUCLEOTIDE SEQUENCE [LARGE SCALE GENOMIC DNA]</scope>
</reference>
<dbReference type="InterPro" id="IPR003835">
    <property type="entry name" value="Glyco_trans_19"/>
</dbReference>
<dbReference type="Gene3D" id="3.40.50.2000">
    <property type="entry name" value="Glycogen Phosphorylase B"/>
    <property type="match status" value="1"/>
</dbReference>
<evidence type="ECO:0000256" key="1">
    <source>
        <dbReference type="ARBA" id="ARBA00002056"/>
    </source>
</evidence>
<comment type="similarity">
    <text evidence="2 11">Belongs to the LpxB family.</text>
</comment>
<evidence type="ECO:0000256" key="6">
    <source>
        <dbReference type="ARBA" id="ARBA00022556"/>
    </source>
</evidence>
<dbReference type="AlphaFoldDB" id="A0A2A4XC07"/>
<dbReference type="SUPFAM" id="SSF53756">
    <property type="entry name" value="UDP-Glycosyltransferase/glycogen phosphorylase"/>
    <property type="match status" value="1"/>
</dbReference>
<dbReference type="PANTHER" id="PTHR30372:SF4">
    <property type="entry name" value="LIPID-A-DISACCHARIDE SYNTHASE, MITOCHONDRIAL-RELATED"/>
    <property type="match status" value="1"/>
</dbReference>
<dbReference type="GO" id="GO:0008915">
    <property type="term" value="F:lipid-A-disaccharide synthase activity"/>
    <property type="evidence" value="ECO:0007669"/>
    <property type="project" value="UniProtKB-UniRule"/>
</dbReference>
<dbReference type="EMBL" id="NVUL01000012">
    <property type="protein sequence ID" value="PCI80100.1"/>
    <property type="molecule type" value="Genomic_DNA"/>
</dbReference>
<dbReference type="PANTHER" id="PTHR30372">
    <property type="entry name" value="LIPID-A-DISACCHARIDE SYNTHASE"/>
    <property type="match status" value="1"/>
</dbReference>
<evidence type="ECO:0000256" key="11">
    <source>
        <dbReference type="HAMAP-Rule" id="MF_00392"/>
    </source>
</evidence>
<dbReference type="UniPathway" id="UPA00973"/>
<proteinExistence type="inferred from homology"/>
<evidence type="ECO:0000256" key="4">
    <source>
        <dbReference type="ARBA" id="ARBA00020902"/>
    </source>
</evidence>
<evidence type="ECO:0000256" key="7">
    <source>
        <dbReference type="ARBA" id="ARBA00022676"/>
    </source>
</evidence>
<dbReference type="HAMAP" id="MF_00392">
    <property type="entry name" value="LpxB"/>
    <property type="match status" value="1"/>
</dbReference>
<dbReference type="GO" id="GO:0009245">
    <property type="term" value="P:lipid A biosynthetic process"/>
    <property type="evidence" value="ECO:0007669"/>
    <property type="project" value="UniProtKB-UniRule"/>
</dbReference>